<dbReference type="Gene3D" id="1.10.1660.10">
    <property type="match status" value="1"/>
</dbReference>
<feature type="domain" description="HTH merR-type" evidence="2">
    <location>
        <begin position="1"/>
        <end position="68"/>
    </location>
</feature>
<dbReference type="InterPro" id="IPR009061">
    <property type="entry name" value="DNA-bd_dom_put_sf"/>
</dbReference>
<name>A0ABV6K189_9LACO</name>
<dbReference type="PANTHER" id="PTHR30204">
    <property type="entry name" value="REDOX-CYCLING DRUG-SENSING TRANSCRIPTIONAL ACTIVATOR SOXR"/>
    <property type="match status" value="1"/>
</dbReference>
<sequence>MKIDAVAQRYQISAPTLRYYERQGLLGPVQRVHGVRDFCQADLDRIDFILCVKQCGMTLKEMKHFIDMYHQGDTTIDERLAVLQHQLSVSQQRQVQLAQSIEHLKTKIGDVRALQAHSQTK</sequence>
<dbReference type="RefSeq" id="WP_137646037.1">
    <property type="nucleotide sequence ID" value="NZ_BAABRM010000035.1"/>
</dbReference>
<dbReference type="CDD" id="cd01109">
    <property type="entry name" value="HTH_YyaN"/>
    <property type="match status" value="1"/>
</dbReference>
<dbReference type="InterPro" id="IPR000551">
    <property type="entry name" value="MerR-type_HTH_dom"/>
</dbReference>
<comment type="caution">
    <text evidence="3">The sequence shown here is derived from an EMBL/GenBank/DDBJ whole genome shotgun (WGS) entry which is preliminary data.</text>
</comment>
<dbReference type="Proteomes" id="UP001589855">
    <property type="component" value="Unassembled WGS sequence"/>
</dbReference>
<accession>A0ABV6K189</accession>
<proteinExistence type="predicted"/>
<dbReference type="SUPFAM" id="SSF46955">
    <property type="entry name" value="Putative DNA-binding domain"/>
    <property type="match status" value="1"/>
</dbReference>
<evidence type="ECO:0000256" key="1">
    <source>
        <dbReference type="ARBA" id="ARBA00023125"/>
    </source>
</evidence>
<keyword evidence="4" id="KW-1185">Reference proteome</keyword>
<protein>
    <submittedName>
        <fullName evidence="3">MerR family transcriptional regulator</fullName>
    </submittedName>
</protein>
<keyword evidence="1" id="KW-0238">DNA-binding</keyword>
<evidence type="ECO:0000259" key="2">
    <source>
        <dbReference type="PROSITE" id="PS50937"/>
    </source>
</evidence>
<dbReference type="EMBL" id="JBHLUK010000022">
    <property type="protein sequence ID" value="MFC0423221.1"/>
    <property type="molecule type" value="Genomic_DNA"/>
</dbReference>
<organism evidence="3 4">
    <name type="scientific">Lactiplantibacillus plajomi</name>
    <dbReference type="NCBI Taxonomy" id="1457217"/>
    <lineage>
        <taxon>Bacteria</taxon>
        <taxon>Bacillati</taxon>
        <taxon>Bacillota</taxon>
        <taxon>Bacilli</taxon>
        <taxon>Lactobacillales</taxon>
        <taxon>Lactobacillaceae</taxon>
        <taxon>Lactiplantibacillus</taxon>
    </lineage>
</organism>
<dbReference type="Pfam" id="PF13411">
    <property type="entry name" value="MerR_1"/>
    <property type="match status" value="1"/>
</dbReference>
<evidence type="ECO:0000313" key="4">
    <source>
        <dbReference type="Proteomes" id="UP001589855"/>
    </source>
</evidence>
<dbReference type="PROSITE" id="PS50937">
    <property type="entry name" value="HTH_MERR_2"/>
    <property type="match status" value="1"/>
</dbReference>
<evidence type="ECO:0000313" key="3">
    <source>
        <dbReference type="EMBL" id="MFC0423221.1"/>
    </source>
</evidence>
<reference evidence="3 4" key="1">
    <citation type="submission" date="2024-09" db="EMBL/GenBank/DDBJ databases">
        <authorList>
            <person name="Sun Q."/>
            <person name="Mori K."/>
        </authorList>
    </citation>
    <scope>NUCLEOTIDE SEQUENCE [LARGE SCALE GENOMIC DNA]</scope>
    <source>
        <strain evidence="3 4">TBRC 4575</strain>
    </source>
</reference>
<dbReference type="InterPro" id="IPR047057">
    <property type="entry name" value="MerR_fam"/>
</dbReference>
<dbReference type="PRINTS" id="PR00040">
    <property type="entry name" value="HTHMERR"/>
</dbReference>
<dbReference type="SMART" id="SM00422">
    <property type="entry name" value="HTH_MERR"/>
    <property type="match status" value="1"/>
</dbReference>
<dbReference type="PANTHER" id="PTHR30204:SF98">
    <property type="entry name" value="HTH-TYPE TRANSCRIPTIONAL REGULATOR ADHR"/>
    <property type="match status" value="1"/>
</dbReference>
<gene>
    <name evidence="3" type="ORF">ACFFGS_03665</name>
</gene>